<dbReference type="Gene3D" id="1.10.630.10">
    <property type="entry name" value="Cytochrome P450"/>
    <property type="match status" value="1"/>
</dbReference>
<comment type="caution">
    <text evidence="11">The sequence shown here is derived from an EMBL/GenBank/DDBJ whole genome shotgun (WGS) entry which is preliminary data.</text>
</comment>
<dbReference type="PRINTS" id="PR00463">
    <property type="entry name" value="EP450I"/>
</dbReference>
<dbReference type="GO" id="GO:0004497">
    <property type="term" value="F:monooxygenase activity"/>
    <property type="evidence" value="ECO:0007669"/>
    <property type="project" value="UniProtKB-KW"/>
</dbReference>
<dbReference type="InterPro" id="IPR002401">
    <property type="entry name" value="Cyt_P450_E_grp-I"/>
</dbReference>
<comment type="similarity">
    <text evidence="2 9">Belongs to the cytochrome P450 family.</text>
</comment>
<dbReference type="PANTHER" id="PTHR24305:SF157">
    <property type="entry name" value="N-ACETYLTRYPTOPHAN 6-HYDROXYLASE IVOC-RELATED"/>
    <property type="match status" value="1"/>
</dbReference>
<evidence type="ECO:0000256" key="6">
    <source>
        <dbReference type="ARBA" id="ARBA00023004"/>
    </source>
</evidence>
<sequence length="510" mass="57403">MANSDRMNDNNSYSYLLLAGVLGLAIYFASQALQNLFWHPLSSFPGPKLGTLTRFYKAYIDGSPSKSFVHALKEFHGKYGDVVRVGPNELHFSDPSAYFDIYNPSNRWDKEETLYHSFGEDRSSFGFLTYKEAKERRDLLARRFSKKAVHEVQDIVQEKVEELCASFERNCKTGPINLFYAFRCMSTDVITYLCFGKSIDAVHAPKHEAPIVKAMDASLAAFVCFKHSPLYKNMIMKCPPNLSKIISPATAGLVDLQVLLRKQIEEITNDPSELAKLPHSQTVYHELLSPEAYHSGTVPSSESLYEEAQALLFGGADTTGTTLMHGSFYILTLSDVYRRLKAELLQAWPDLDQPPRLSVLEKLPYLTAVIKESMRMSPGVASPLPRVVPAAGATISGKFVPGGTVVEMSSQFVHRNESVFEKPNDFIPDRWMGDNGQRLDKWLVNFSRGPRQCLGRELAWAELYLCFAHVYRRFDLTIHSSSPKALEFRDCFLPDYIGPHLRADLSPVAA</sequence>
<dbReference type="PROSITE" id="PS00086">
    <property type="entry name" value="CYTOCHROME_P450"/>
    <property type="match status" value="1"/>
</dbReference>
<comment type="cofactor">
    <cofactor evidence="1 8">
        <name>heme</name>
        <dbReference type="ChEBI" id="CHEBI:30413"/>
    </cofactor>
</comment>
<evidence type="ECO:0000256" key="10">
    <source>
        <dbReference type="SAM" id="Phobius"/>
    </source>
</evidence>
<dbReference type="InterPro" id="IPR050121">
    <property type="entry name" value="Cytochrome_P450_monoxygenase"/>
</dbReference>
<accession>A0A2B7XIV2</accession>
<gene>
    <name evidence="11" type="ORF">AJ79_05843</name>
</gene>
<keyword evidence="10" id="KW-1133">Transmembrane helix</keyword>
<keyword evidence="4 8" id="KW-0479">Metal-binding</keyword>
<organism evidence="11 12">
    <name type="scientific">Helicocarpus griseus UAMH5409</name>
    <dbReference type="NCBI Taxonomy" id="1447875"/>
    <lineage>
        <taxon>Eukaryota</taxon>
        <taxon>Fungi</taxon>
        <taxon>Dikarya</taxon>
        <taxon>Ascomycota</taxon>
        <taxon>Pezizomycotina</taxon>
        <taxon>Eurotiomycetes</taxon>
        <taxon>Eurotiomycetidae</taxon>
        <taxon>Onygenales</taxon>
        <taxon>Ajellomycetaceae</taxon>
        <taxon>Helicocarpus</taxon>
    </lineage>
</organism>
<dbReference type="GO" id="GO:0020037">
    <property type="term" value="F:heme binding"/>
    <property type="evidence" value="ECO:0007669"/>
    <property type="project" value="InterPro"/>
</dbReference>
<evidence type="ECO:0000256" key="1">
    <source>
        <dbReference type="ARBA" id="ARBA00001971"/>
    </source>
</evidence>
<evidence type="ECO:0000256" key="2">
    <source>
        <dbReference type="ARBA" id="ARBA00010617"/>
    </source>
</evidence>
<keyword evidence="7 9" id="KW-0503">Monooxygenase</keyword>
<keyword evidence="10" id="KW-0812">Transmembrane</keyword>
<feature type="transmembrane region" description="Helical" evidence="10">
    <location>
        <begin position="12"/>
        <end position="30"/>
    </location>
</feature>
<keyword evidence="10" id="KW-0472">Membrane</keyword>
<feature type="binding site" description="axial binding residue" evidence="8">
    <location>
        <position position="453"/>
    </location>
    <ligand>
        <name>heme</name>
        <dbReference type="ChEBI" id="CHEBI:30413"/>
    </ligand>
    <ligandPart>
        <name>Fe</name>
        <dbReference type="ChEBI" id="CHEBI:18248"/>
    </ligandPart>
</feature>
<evidence type="ECO:0000313" key="12">
    <source>
        <dbReference type="Proteomes" id="UP000223968"/>
    </source>
</evidence>
<evidence type="ECO:0000256" key="8">
    <source>
        <dbReference type="PIRSR" id="PIRSR602401-1"/>
    </source>
</evidence>
<dbReference type="AlphaFoldDB" id="A0A2B7XIV2"/>
<dbReference type="CDD" id="cd11062">
    <property type="entry name" value="CYP58-like"/>
    <property type="match status" value="1"/>
</dbReference>
<evidence type="ECO:0000313" key="11">
    <source>
        <dbReference type="EMBL" id="PGH08839.1"/>
    </source>
</evidence>
<dbReference type="PRINTS" id="PR00385">
    <property type="entry name" value="P450"/>
</dbReference>
<dbReference type="GO" id="GO:0005506">
    <property type="term" value="F:iron ion binding"/>
    <property type="evidence" value="ECO:0007669"/>
    <property type="project" value="InterPro"/>
</dbReference>
<keyword evidence="5 9" id="KW-0560">Oxidoreductase</keyword>
<dbReference type="InterPro" id="IPR017972">
    <property type="entry name" value="Cyt_P450_CS"/>
</dbReference>
<dbReference type="InterPro" id="IPR001128">
    <property type="entry name" value="Cyt_P450"/>
</dbReference>
<reference evidence="11 12" key="1">
    <citation type="submission" date="2017-10" db="EMBL/GenBank/DDBJ databases">
        <title>Comparative genomics in systemic dimorphic fungi from Ajellomycetaceae.</title>
        <authorList>
            <person name="Munoz J.F."/>
            <person name="Mcewen J.G."/>
            <person name="Clay O.K."/>
            <person name="Cuomo C.A."/>
        </authorList>
    </citation>
    <scope>NUCLEOTIDE SEQUENCE [LARGE SCALE GENOMIC DNA]</scope>
    <source>
        <strain evidence="11 12">UAMH5409</strain>
    </source>
</reference>
<evidence type="ECO:0000256" key="9">
    <source>
        <dbReference type="RuleBase" id="RU000461"/>
    </source>
</evidence>
<keyword evidence="6 8" id="KW-0408">Iron</keyword>
<dbReference type="SUPFAM" id="SSF48264">
    <property type="entry name" value="Cytochrome P450"/>
    <property type="match status" value="1"/>
</dbReference>
<keyword evidence="3 8" id="KW-0349">Heme</keyword>
<evidence type="ECO:0000256" key="5">
    <source>
        <dbReference type="ARBA" id="ARBA00023002"/>
    </source>
</evidence>
<dbReference type="InterPro" id="IPR036396">
    <property type="entry name" value="Cyt_P450_sf"/>
</dbReference>
<dbReference type="OrthoDB" id="3945418at2759"/>
<dbReference type="Pfam" id="PF00067">
    <property type="entry name" value="p450"/>
    <property type="match status" value="1"/>
</dbReference>
<dbReference type="GO" id="GO:0016705">
    <property type="term" value="F:oxidoreductase activity, acting on paired donors, with incorporation or reduction of molecular oxygen"/>
    <property type="evidence" value="ECO:0007669"/>
    <property type="project" value="InterPro"/>
</dbReference>
<evidence type="ECO:0000256" key="4">
    <source>
        <dbReference type="ARBA" id="ARBA00022723"/>
    </source>
</evidence>
<proteinExistence type="inferred from homology"/>
<evidence type="ECO:0008006" key="13">
    <source>
        <dbReference type="Google" id="ProtNLM"/>
    </source>
</evidence>
<dbReference type="PANTHER" id="PTHR24305">
    <property type="entry name" value="CYTOCHROME P450"/>
    <property type="match status" value="1"/>
</dbReference>
<name>A0A2B7XIV2_9EURO</name>
<keyword evidence="12" id="KW-1185">Reference proteome</keyword>
<protein>
    <recommendedName>
        <fullName evidence="13">Cytochrome P450 monooxygenase</fullName>
    </recommendedName>
</protein>
<dbReference type="Proteomes" id="UP000223968">
    <property type="component" value="Unassembled WGS sequence"/>
</dbReference>
<evidence type="ECO:0000256" key="7">
    <source>
        <dbReference type="ARBA" id="ARBA00023033"/>
    </source>
</evidence>
<evidence type="ECO:0000256" key="3">
    <source>
        <dbReference type="ARBA" id="ARBA00022617"/>
    </source>
</evidence>
<dbReference type="STRING" id="1447875.A0A2B7XIV2"/>
<dbReference type="EMBL" id="PDNB01000097">
    <property type="protein sequence ID" value="PGH08839.1"/>
    <property type="molecule type" value="Genomic_DNA"/>
</dbReference>